<gene>
    <name evidence="3" type="ORF">K8V30_05750</name>
</gene>
<evidence type="ECO:0000259" key="2">
    <source>
        <dbReference type="Pfam" id="PF18153"/>
    </source>
</evidence>
<sequence>MHEYGIDAKRTKIFFYLSLFAILCASAASHLLHDLPFATITIPVTSFTIFLLLLRIFSSVLWKRKRWHTLGIVKTPNLAGVWHGSYTTSTQQTHQLTLEVSQTWTKIKLTLTSEQYLAVSYMAAMKTTDPLGVKLIVHAHLFEQVTEQMPKKCNTIVFELVQTKPNTLYGRFYTAPHAFSAFGTLALKKGESAS</sequence>
<evidence type="ECO:0000313" key="3">
    <source>
        <dbReference type="EMBL" id="HJH11188.1"/>
    </source>
</evidence>
<dbReference type="RefSeq" id="WP_108307489.1">
    <property type="nucleotide sequence ID" value="NZ_QAFW01000031.1"/>
</dbReference>
<dbReference type="Proteomes" id="UP000700212">
    <property type="component" value="Unassembled WGS sequence"/>
</dbReference>
<feature type="domain" description="CD-NTase-associated protein 15" evidence="2">
    <location>
        <begin position="73"/>
        <end position="189"/>
    </location>
</feature>
<name>A0A921NCU7_9BACL</name>
<accession>A0A921NCU7</accession>
<proteinExistence type="predicted"/>
<dbReference type="AlphaFoldDB" id="A0A921NCU7"/>
<reference evidence="3" key="1">
    <citation type="journal article" date="2021" name="PeerJ">
        <title>Extensive microbial diversity within the chicken gut microbiome revealed by metagenomics and culture.</title>
        <authorList>
            <person name="Gilroy R."/>
            <person name="Ravi A."/>
            <person name="Getino M."/>
            <person name="Pursley I."/>
            <person name="Horton D.L."/>
            <person name="Alikhan N.F."/>
            <person name="Baker D."/>
            <person name="Gharbi K."/>
            <person name="Hall N."/>
            <person name="Watson M."/>
            <person name="Adriaenssens E.M."/>
            <person name="Foster-Nyarko E."/>
            <person name="Jarju S."/>
            <person name="Secka A."/>
            <person name="Antonio M."/>
            <person name="Oren A."/>
            <person name="Chaudhuri R.R."/>
            <person name="La Ragione R."/>
            <person name="Hildebrand F."/>
            <person name="Pallen M.J."/>
        </authorList>
    </citation>
    <scope>NUCLEOTIDE SEQUENCE</scope>
    <source>
        <strain evidence="3">CHK160-4876</strain>
    </source>
</reference>
<dbReference type="Pfam" id="PF18153">
    <property type="entry name" value="Cap15_CD_rec"/>
    <property type="match status" value="1"/>
</dbReference>
<evidence type="ECO:0000256" key="1">
    <source>
        <dbReference type="SAM" id="Phobius"/>
    </source>
</evidence>
<dbReference type="EMBL" id="DYTV01000071">
    <property type="protein sequence ID" value="HJH11188.1"/>
    <property type="molecule type" value="Genomic_DNA"/>
</dbReference>
<reference evidence="3" key="2">
    <citation type="submission" date="2021-09" db="EMBL/GenBank/DDBJ databases">
        <authorList>
            <person name="Gilroy R."/>
        </authorList>
    </citation>
    <scope>NUCLEOTIDE SEQUENCE</scope>
    <source>
        <strain evidence="3">CHK160-4876</strain>
    </source>
</reference>
<comment type="caution">
    <text evidence="3">The sequence shown here is derived from an EMBL/GenBank/DDBJ whole genome shotgun (WGS) entry which is preliminary data.</text>
</comment>
<dbReference type="InterPro" id="IPR041208">
    <property type="entry name" value="Cap15"/>
</dbReference>
<evidence type="ECO:0000313" key="4">
    <source>
        <dbReference type="Proteomes" id="UP000700212"/>
    </source>
</evidence>
<protein>
    <recommendedName>
        <fullName evidence="2">CD-NTase-associated protein 15 domain-containing protein</fullName>
    </recommendedName>
</protein>
<keyword evidence="1" id="KW-1133">Transmembrane helix</keyword>
<feature type="transmembrane region" description="Helical" evidence="1">
    <location>
        <begin position="12"/>
        <end position="31"/>
    </location>
</feature>
<keyword evidence="1" id="KW-0472">Membrane</keyword>
<feature type="transmembrane region" description="Helical" evidence="1">
    <location>
        <begin position="37"/>
        <end position="57"/>
    </location>
</feature>
<keyword evidence="1" id="KW-0812">Transmembrane</keyword>
<dbReference type="OrthoDB" id="122670at2"/>
<organism evidence="3 4">
    <name type="scientific">Metalysinibacillus jejuensis</name>
    <dbReference type="NCBI Taxonomy" id="914327"/>
    <lineage>
        <taxon>Bacteria</taxon>
        <taxon>Bacillati</taxon>
        <taxon>Bacillota</taxon>
        <taxon>Bacilli</taxon>
        <taxon>Bacillales</taxon>
        <taxon>Caryophanaceae</taxon>
        <taxon>Metalysinibacillus</taxon>
    </lineage>
</organism>